<keyword evidence="5 6" id="KW-0472">Membrane</keyword>
<dbReference type="PANTHER" id="PTHR31218">
    <property type="entry name" value="WAT1-RELATED PROTEIN"/>
    <property type="match status" value="1"/>
</dbReference>
<evidence type="ECO:0000313" key="10">
    <source>
        <dbReference type="Proteomes" id="UP000266723"/>
    </source>
</evidence>
<name>A0ABQ7AHN3_BRACR</name>
<feature type="transmembrane region" description="Helical" evidence="6">
    <location>
        <begin position="239"/>
        <end position="258"/>
    </location>
</feature>
<dbReference type="Proteomes" id="UP000266723">
    <property type="component" value="Unassembled WGS sequence"/>
</dbReference>
<evidence type="ECO:0000259" key="8">
    <source>
        <dbReference type="Pfam" id="PF00892"/>
    </source>
</evidence>
<evidence type="ECO:0000256" key="2">
    <source>
        <dbReference type="ARBA" id="ARBA00007635"/>
    </source>
</evidence>
<feature type="compositionally biased region" description="Polar residues" evidence="7">
    <location>
        <begin position="358"/>
        <end position="368"/>
    </location>
</feature>
<dbReference type="EMBL" id="QGKV02002055">
    <property type="protein sequence ID" value="KAF3497118.1"/>
    <property type="molecule type" value="Genomic_DNA"/>
</dbReference>
<evidence type="ECO:0000256" key="3">
    <source>
        <dbReference type="ARBA" id="ARBA00022692"/>
    </source>
</evidence>
<keyword evidence="3 6" id="KW-0812">Transmembrane</keyword>
<reference evidence="9 10" key="1">
    <citation type="journal article" date="2020" name="BMC Genomics">
        <title>Intraspecific diversification of the crop wild relative Brassica cretica Lam. using demographic model selection.</title>
        <authorList>
            <person name="Kioukis A."/>
            <person name="Michalopoulou V.A."/>
            <person name="Briers L."/>
            <person name="Pirintsos S."/>
            <person name="Studholme D.J."/>
            <person name="Pavlidis P."/>
            <person name="Sarris P.F."/>
        </authorList>
    </citation>
    <scope>NUCLEOTIDE SEQUENCE [LARGE SCALE GENOMIC DNA]</scope>
    <source>
        <strain evidence="10">cv. PFS-1207/04</strain>
    </source>
</reference>
<dbReference type="InterPro" id="IPR000620">
    <property type="entry name" value="EamA_dom"/>
</dbReference>
<feature type="transmembrane region" description="Helical" evidence="6">
    <location>
        <begin position="173"/>
        <end position="193"/>
    </location>
</feature>
<evidence type="ECO:0000256" key="1">
    <source>
        <dbReference type="ARBA" id="ARBA00004141"/>
    </source>
</evidence>
<evidence type="ECO:0000256" key="7">
    <source>
        <dbReference type="SAM" id="MobiDB-lite"/>
    </source>
</evidence>
<sequence length="368" mass="39662">MKGGSGSMEKLKPILAIISLQFGYAGMYIITMVSFKHGMDHWVLATYRHIVATLVMAPFALVFERYRINEYKNISRPLMDQNFYYIGLKSTSASYTSAFTNALPAVTFILALIFRLETVNFKKIHSIAKVVGTVITLGGAMVMTLYKGPAIEIVKAAHSSFHGGSTTATGQHWVTGTLAIMGSISTWAAFFILQSFTLKLYPAELSLVTLICGIGSILNFAVSMIFVRDLSAWKIGMDSGTLAAVYSGVVCSGIAYYIQSIVIKQRGPVFTTSFSPMCMVITSFLGALVLAEKIHLGSIIGAIFIVIGLYSVVWGKSKDVVNPLDEKMVAQELPITNVVKQHGHDLSGAQPNGLDVSSAPTNGGSANT</sequence>
<evidence type="ECO:0000313" key="9">
    <source>
        <dbReference type="EMBL" id="KAF3497118.1"/>
    </source>
</evidence>
<comment type="similarity">
    <text evidence="2 6">Belongs to the drug/metabolite transporter (DMT) superfamily. Plant drug/metabolite exporter (P-DME) (TC 2.A.7.4) family.</text>
</comment>
<gene>
    <name evidence="9" type="ORF">DY000_02052656</name>
</gene>
<feature type="transmembrane region" description="Helical" evidence="6">
    <location>
        <begin position="270"/>
        <end position="290"/>
    </location>
</feature>
<proteinExistence type="inferred from homology"/>
<dbReference type="SUPFAM" id="SSF103481">
    <property type="entry name" value="Multidrug resistance efflux transporter EmrE"/>
    <property type="match status" value="2"/>
</dbReference>
<keyword evidence="10" id="KW-1185">Reference proteome</keyword>
<organism evidence="9 10">
    <name type="scientific">Brassica cretica</name>
    <name type="common">Mustard</name>
    <dbReference type="NCBI Taxonomy" id="69181"/>
    <lineage>
        <taxon>Eukaryota</taxon>
        <taxon>Viridiplantae</taxon>
        <taxon>Streptophyta</taxon>
        <taxon>Embryophyta</taxon>
        <taxon>Tracheophyta</taxon>
        <taxon>Spermatophyta</taxon>
        <taxon>Magnoliopsida</taxon>
        <taxon>eudicotyledons</taxon>
        <taxon>Gunneridae</taxon>
        <taxon>Pentapetalae</taxon>
        <taxon>rosids</taxon>
        <taxon>malvids</taxon>
        <taxon>Brassicales</taxon>
        <taxon>Brassicaceae</taxon>
        <taxon>Brassiceae</taxon>
        <taxon>Brassica</taxon>
    </lineage>
</organism>
<evidence type="ECO:0000256" key="4">
    <source>
        <dbReference type="ARBA" id="ARBA00022989"/>
    </source>
</evidence>
<protein>
    <recommendedName>
        <fullName evidence="6">WAT1-related protein</fullName>
    </recommendedName>
</protein>
<feature type="transmembrane region" description="Helical" evidence="6">
    <location>
        <begin position="296"/>
        <end position="314"/>
    </location>
</feature>
<dbReference type="InterPro" id="IPR030184">
    <property type="entry name" value="WAT1-related"/>
</dbReference>
<dbReference type="Pfam" id="PF00892">
    <property type="entry name" value="EamA"/>
    <property type="match status" value="1"/>
</dbReference>
<dbReference type="InterPro" id="IPR037185">
    <property type="entry name" value="EmrE-like"/>
</dbReference>
<feature type="domain" description="EamA" evidence="8">
    <location>
        <begin position="176"/>
        <end position="313"/>
    </location>
</feature>
<feature type="transmembrane region" description="Helical" evidence="6">
    <location>
        <begin position="126"/>
        <end position="146"/>
    </location>
</feature>
<comment type="subcellular location">
    <subcellularLocation>
        <location evidence="1 6">Membrane</location>
        <topology evidence="1 6">Multi-pass membrane protein</topology>
    </subcellularLocation>
</comment>
<comment type="caution">
    <text evidence="9">The sequence shown here is derived from an EMBL/GenBank/DDBJ whole genome shotgun (WGS) entry which is preliminary data.</text>
</comment>
<feature type="transmembrane region" description="Helical" evidence="6">
    <location>
        <begin position="14"/>
        <end position="35"/>
    </location>
</feature>
<feature type="transmembrane region" description="Helical" evidence="6">
    <location>
        <begin position="93"/>
        <end position="114"/>
    </location>
</feature>
<evidence type="ECO:0000256" key="6">
    <source>
        <dbReference type="RuleBase" id="RU363077"/>
    </source>
</evidence>
<feature type="transmembrane region" description="Helical" evidence="6">
    <location>
        <begin position="42"/>
        <end position="63"/>
    </location>
</feature>
<accession>A0ABQ7AHN3</accession>
<feature type="region of interest" description="Disordered" evidence="7">
    <location>
        <begin position="348"/>
        <end position="368"/>
    </location>
</feature>
<keyword evidence="4 6" id="KW-1133">Transmembrane helix</keyword>
<feature type="transmembrane region" description="Helical" evidence="6">
    <location>
        <begin position="205"/>
        <end position="227"/>
    </location>
</feature>
<evidence type="ECO:0000256" key="5">
    <source>
        <dbReference type="ARBA" id="ARBA00023136"/>
    </source>
</evidence>